<evidence type="ECO:0008006" key="3">
    <source>
        <dbReference type="Google" id="ProtNLM"/>
    </source>
</evidence>
<protein>
    <recommendedName>
        <fullName evidence="3">Polyketide synthase</fullName>
    </recommendedName>
</protein>
<dbReference type="EMBL" id="MVHV01000109">
    <property type="protein sequence ID" value="ORA74710.1"/>
    <property type="molecule type" value="Genomic_DNA"/>
</dbReference>
<dbReference type="InterPro" id="IPR011032">
    <property type="entry name" value="GroES-like_sf"/>
</dbReference>
<proteinExistence type="predicted"/>
<reference evidence="1 2" key="1">
    <citation type="submission" date="2017-02" db="EMBL/GenBank/DDBJ databases">
        <title>The new phylogeny of genus Mycobacterium.</title>
        <authorList>
            <person name="Tortoli E."/>
            <person name="Trovato A."/>
            <person name="Cirillo D.M."/>
        </authorList>
    </citation>
    <scope>NUCLEOTIDE SEQUENCE [LARGE SCALE GENOMIC DNA]</scope>
    <source>
        <strain evidence="1 2">IP1130001</strain>
    </source>
</reference>
<evidence type="ECO:0000313" key="1">
    <source>
        <dbReference type="EMBL" id="ORA74710.1"/>
    </source>
</evidence>
<dbReference type="RefSeq" id="WP_254893642.1">
    <property type="nucleotide sequence ID" value="NZ_MVHV01000109.1"/>
</dbReference>
<dbReference type="SUPFAM" id="SSF51735">
    <property type="entry name" value="NAD(P)-binding Rossmann-fold domains"/>
    <property type="match status" value="1"/>
</dbReference>
<organism evidence="1 2">
    <name type="scientific">Mycobacterium malmoense</name>
    <dbReference type="NCBI Taxonomy" id="1780"/>
    <lineage>
        <taxon>Bacteria</taxon>
        <taxon>Bacillati</taxon>
        <taxon>Actinomycetota</taxon>
        <taxon>Actinomycetes</taxon>
        <taxon>Mycobacteriales</taxon>
        <taxon>Mycobacteriaceae</taxon>
        <taxon>Mycobacterium</taxon>
    </lineage>
</organism>
<dbReference type="SUPFAM" id="SSF50129">
    <property type="entry name" value="GroES-like"/>
    <property type="match status" value="1"/>
</dbReference>
<keyword evidence="2" id="KW-1185">Reference proteome</keyword>
<dbReference type="Proteomes" id="UP000243140">
    <property type="component" value="Unassembled WGS sequence"/>
</dbReference>
<sequence length="107" mass="10801">AEHPGRVVLVDSDGSIDVESVIGCGEPQLVIRGGVVYAARLAPVAAGSVLTLPLVGWRLAAGGGGTLEDLVVQPCTRAQLGVGQVRVAVGAVGVNFRDVLVALGMYP</sequence>
<evidence type="ECO:0000313" key="2">
    <source>
        <dbReference type="Proteomes" id="UP000243140"/>
    </source>
</evidence>
<comment type="caution">
    <text evidence="1">The sequence shown here is derived from an EMBL/GenBank/DDBJ whole genome shotgun (WGS) entry which is preliminary data.</text>
</comment>
<dbReference type="Gene3D" id="3.40.50.11460">
    <property type="match status" value="1"/>
</dbReference>
<dbReference type="Gene3D" id="3.90.180.10">
    <property type="entry name" value="Medium-chain alcohol dehydrogenases, catalytic domain"/>
    <property type="match status" value="1"/>
</dbReference>
<accession>A0ABX3SJW1</accession>
<dbReference type="InterPro" id="IPR036291">
    <property type="entry name" value="NAD(P)-bd_dom_sf"/>
</dbReference>
<gene>
    <name evidence="1" type="ORF">BST29_24750</name>
</gene>
<feature type="non-terminal residue" evidence="1">
    <location>
        <position position="1"/>
    </location>
</feature>
<feature type="non-terminal residue" evidence="1">
    <location>
        <position position="107"/>
    </location>
</feature>
<name>A0ABX3SJW1_MYCMA</name>